<accession>X1SUA9</accession>
<organism evidence="1">
    <name type="scientific">marine sediment metagenome</name>
    <dbReference type="NCBI Taxonomy" id="412755"/>
    <lineage>
        <taxon>unclassified sequences</taxon>
        <taxon>metagenomes</taxon>
        <taxon>ecological metagenomes</taxon>
    </lineage>
</organism>
<protein>
    <submittedName>
        <fullName evidence="1">Uncharacterized protein</fullName>
    </submittedName>
</protein>
<name>X1SUA9_9ZZZZ</name>
<dbReference type="AlphaFoldDB" id="X1SUA9"/>
<evidence type="ECO:0000313" key="1">
    <source>
        <dbReference type="EMBL" id="GAI71399.1"/>
    </source>
</evidence>
<proteinExistence type="predicted"/>
<dbReference type="EMBL" id="BARW01002451">
    <property type="protein sequence ID" value="GAI71399.1"/>
    <property type="molecule type" value="Genomic_DNA"/>
</dbReference>
<gene>
    <name evidence="1" type="ORF">S12H4_06819</name>
</gene>
<sequence length="95" mass="11312">MPKIRLFLYKVLTLIIILLSRLRFYIAGGGYSSWELRSDRDEQNLMPQMWFSKARGILLKCCDCGLSHRLFESDRGSHAWPERPKGYDYKWRLGR</sequence>
<reference evidence="1" key="1">
    <citation type="journal article" date="2014" name="Front. Microbiol.">
        <title>High frequency of phylogenetically diverse reductive dehalogenase-homologous genes in deep subseafloor sedimentary metagenomes.</title>
        <authorList>
            <person name="Kawai M."/>
            <person name="Futagami T."/>
            <person name="Toyoda A."/>
            <person name="Takaki Y."/>
            <person name="Nishi S."/>
            <person name="Hori S."/>
            <person name="Arai W."/>
            <person name="Tsubouchi T."/>
            <person name="Morono Y."/>
            <person name="Uchiyama I."/>
            <person name="Ito T."/>
            <person name="Fujiyama A."/>
            <person name="Inagaki F."/>
            <person name="Takami H."/>
        </authorList>
    </citation>
    <scope>NUCLEOTIDE SEQUENCE</scope>
    <source>
        <strain evidence="1">Expedition CK06-06</strain>
    </source>
</reference>
<comment type="caution">
    <text evidence="1">The sequence shown here is derived from an EMBL/GenBank/DDBJ whole genome shotgun (WGS) entry which is preliminary data.</text>
</comment>